<gene>
    <name evidence="2" type="ORF">CDES_12725</name>
</gene>
<dbReference type="KEGG" id="cdx:CDES_12725"/>
<feature type="transmembrane region" description="Helical" evidence="1">
    <location>
        <begin position="23"/>
        <end position="45"/>
    </location>
</feature>
<keyword evidence="1" id="KW-0472">Membrane</keyword>
<keyword evidence="3" id="KW-1185">Reference proteome</keyword>
<name>A0A0M3QA53_9CORY</name>
<dbReference type="RefSeq" id="WP_053545777.1">
    <property type="nucleotide sequence ID" value="NZ_CP009220.1"/>
</dbReference>
<protein>
    <submittedName>
        <fullName evidence="2">Putative membrane protein</fullName>
    </submittedName>
</protein>
<evidence type="ECO:0000313" key="3">
    <source>
        <dbReference type="Proteomes" id="UP000068067"/>
    </source>
</evidence>
<dbReference type="Proteomes" id="UP000068067">
    <property type="component" value="Chromosome"/>
</dbReference>
<evidence type="ECO:0000313" key="2">
    <source>
        <dbReference type="EMBL" id="ALC06889.1"/>
    </source>
</evidence>
<reference evidence="2 3" key="1">
    <citation type="submission" date="2014-08" db="EMBL/GenBank/DDBJ databases">
        <title>Complete genome sequence of Corynebacterium deserti GIMN1.010 (=DSM 45689), isolated from desert sand in western China.</title>
        <authorList>
            <person name="Ruckert C."/>
            <person name="Albersmeier A."/>
            <person name="Kalinowski J."/>
        </authorList>
    </citation>
    <scope>NUCLEOTIDE SEQUENCE [LARGE SCALE GENOMIC DNA]</scope>
    <source>
        <strain evidence="2 3">GIMN1.010</strain>
    </source>
</reference>
<organism evidence="2 3">
    <name type="scientific">Corynebacterium deserti GIMN1.010</name>
    <dbReference type="NCBI Taxonomy" id="931089"/>
    <lineage>
        <taxon>Bacteria</taxon>
        <taxon>Bacillati</taxon>
        <taxon>Actinomycetota</taxon>
        <taxon>Actinomycetes</taxon>
        <taxon>Mycobacteriales</taxon>
        <taxon>Corynebacteriaceae</taxon>
        <taxon>Corynebacterium</taxon>
    </lineage>
</organism>
<dbReference type="EMBL" id="CP009220">
    <property type="protein sequence ID" value="ALC06889.1"/>
    <property type="molecule type" value="Genomic_DNA"/>
</dbReference>
<accession>A0A0M3QA53</accession>
<dbReference type="AlphaFoldDB" id="A0A0M3QA53"/>
<evidence type="ECO:0000256" key="1">
    <source>
        <dbReference type="SAM" id="Phobius"/>
    </source>
</evidence>
<keyword evidence="1" id="KW-0812">Transmembrane</keyword>
<keyword evidence="1" id="KW-1133">Transmembrane helix</keyword>
<proteinExistence type="predicted"/>
<dbReference type="PATRIC" id="fig|931089.4.peg.2575"/>
<sequence length="328" mass="36500">MGSENSLEPVSKKKKWRERKKGFWNNLKVIIIIPAVAVLIGIFFVPGLAEINNRKAIEKADAAVAPAEVIFQGWEKWGSRFHEEEVPVDVLTKDKDILSSSPNAIGMPVSYYGQFQYDSDGDWHDANLAAKSQLFFTLKGTTERPAVVKEIRAVIEKTEHFSPETFYFLMPQGDSPRTEFGIDLGGPDLEAKQMNYSVITDRRYLSVNGSSLSANETTQYNVTILAPPGKKISFHLEFTFEGYSKPVRVNDNGSSLVAVGYPTQASPPLHTYLPAAQLPPYTHDRPPLECHWQVGCLSPDPEDCVPTQEPVVSAACLRLEVMGELPSW</sequence>